<dbReference type="Proteomes" id="UP000186019">
    <property type="component" value="Unassembled WGS sequence"/>
</dbReference>
<proteinExistence type="predicted"/>
<reference evidence="1 2" key="1">
    <citation type="submission" date="2017-01" db="EMBL/GenBank/DDBJ databases">
        <authorList>
            <person name="Mah S.A."/>
            <person name="Swanson W.J."/>
            <person name="Moy G.W."/>
            <person name="Vacquier V.D."/>
        </authorList>
    </citation>
    <scope>NUCLEOTIDE SEQUENCE [LARGE SCALE GENOMIC DNA]</scope>
    <source>
        <strain evidence="1 2">DSM 29590</strain>
    </source>
</reference>
<dbReference type="RefSeq" id="WP_076531068.1">
    <property type="nucleotide sequence ID" value="NZ_FOAC01000001.1"/>
</dbReference>
<gene>
    <name evidence="1" type="ORF">SAMN05421666_0749</name>
</gene>
<protein>
    <submittedName>
        <fullName evidence="1">Uncharacterized protein</fullName>
    </submittedName>
</protein>
<organism evidence="1 2">
    <name type="scientific">Roseovarius nanhaiticus</name>
    <dbReference type="NCBI Taxonomy" id="573024"/>
    <lineage>
        <taxon>Bacteria</taxon>
        <taxon>Pseudomonadati</taxon>
        <taxon>Pseudomonadota</taxon>
        <taxon>Alphaproteobacteria</taxon>
        <taxon>Rhodobacterales</taxon>
        <taxon>Roseobacteraceae</taxon>
        <taxon>Roseovarius</taxon>
    </lineage>
</organism>
<dbReference type="STRING" id="573024.SAMN05216208_1386"/>
<evidence type="ECO:0000313" key="1">
    <source>
        <dbReference type="EMBL" id="SIR95359.1"/>
    </source>
</evidence>
<keyword evidence="2" id="KW-1185">Reference proteome</keyword>
<sequence>MGAALRKPDVEYGFDLGQGLQGTTLLSHVRHVARRSRCKKYVDLFGACAVLSGNRHVAAQAASEVLMRGLSQALGRRPVIYRVDESDMSFDEAWLLALARSLKTDDTDSATFLLNSRVKKHLHRNLVFLLRAVIDKFPQV</sequence>
<accession>A0A1N7F4W3</accession>
<name>A0A1N7F4W3_9RHOB</name>
<dbReference type="OrthoDB" id="7854136at2"/>
<dbReference type="EMBL" id="FTNV01000001">
    <property type="protein sequence ID" value="SIR95359.1"/>
    <property type="molecule type" value="Genomic_DNA"/>
</dbReference>
<dbReference type="AlphaFoldDB" id="A0A1N7F4W3"/>
<evidence type="ECO:0000313" key="2">
    <source>
        <dbReference type="Proteomes" id="UP000186019"/>
    </source>
</evidence>